<keyword evidence="2" id="KW-1185">Reference proteome</keyword>
<evidence type="ECO:0000313" key="2">
    <source>
        <dbReference type="Proteomes" id="UP000319663"/>
    </source>
</evidence>
<protein>
    <submittedName>
        <fullName evidence="1">Uncharacterized protein</fullName>
    </submittedName>
</protein>
<dbReference type="Proteomes" id="UP000319663">
    <property type="component" value="Unassembled WGS sequence"/>
</dbReference>
<gene>
    <name evidence="1" type="ORF">MPDQ_001320</name>
</gene>
<dbReference type="AlphaFoldDB" id="A0A507QS45"/>
<sequence length="120" mass="13998">MAFENWRSALRKNMITAIKKASFSKSPASNFQRNVVYARPDASRSYVSNVYVATLRDDDIADVKEAAKQVRVDNDTVDWDCQDYVLELLDKLEDEFILEEDDEDYREARKELKKRRGAIL</sequence>
<organism evidence="1 2">
    <name type="scientific">Monascus purpureus</name>
    <name type="common">Red mold</name>
    <name type="synonym">Monascus anka</name>
    <dbReference type="NCBI Taxonomy" id="5098"/>
    <lineage>
        <taxon>Eukaryota</taxon>
        <taxon>Fungi</taxon>
        <taxon>Dikarya</taxon>
        <taxon>Ascomycota</taxon>
        <taxon>Pezizomycotina</taxon>
        <taxon>Eurotiomycetes</taxon>
        <taxon>Eurotiomycetidae</taxon>
        <taxon>Eurotiales</taxon>
        <taxon>Aspergillaceae</taxon>
        <taxon>Monascus</taxon>
    </lineage>
</organism>
<reference evidence="1 2" key="1">
    <citation type="submission" date="2019-06" db="EMBL/GenBank/DDBJ databases">
        <title>Wine fermentation using esterase from Monascus purpureus.</title>
        <authorList>
            <person name="Geng C."/>
            <person name="Zhang Y."/>
        </authorList>
    </citation>
    <scope>NUCLEOTIDE SEQUENCE [LARGE SCALE GENOMIC DNA]</scope>
    <source>
        <strain evidence="1">HQ1</strain>
    </source>
</reference>
<proteinExistence type="predicted"/>
<evidence type="ECO:0000313" key="1">
    <source>
        <dbReference type="EMBL" id="TQB69830.1"/>
    </source>
</evidence>
<dbReference type="EMBL" id="VIFY01000134">
    <property type="protein sequence ID" value="TQB69830.1"/>
    <property type="molecule type" value="Genomic_DNA"/>
</dbReference>
<comment type="caution">
    <text evidence="1">The sequence shown here is derived from an EMBL/GenBank/DDBJ whole genome shotgun (WGS) entry which is preliminary data.</text>
</comment>
<name>A0A507QS45_MONPU</name>
<accession>A0A507QS45</accession>